<dbReference type="PANTHER" id="PTHR46494">
    <property type="entry name" value="CORA FAMILY METAL ION TRANSPORTER (EUROFUNG)"/>
    <property type="match status" value="1"/>
</dbReference>
<reference evidence="9 10" key="1">
    <citation type="submission" date="2020-08" db="EMBL/GenBank/DDBJ databases">
        <title>Streptomycin resistant and MDR strain, P. mexicana.</title>
        <authorList>
            <person name="Ganesh-kumar S."/>
            <person name="Zhe T."/>
            <person name="Yu Z."/>
            <person name="Min Y."/>
        </authorList>
    </citation>
    <scope>NUCLEOTIDE SEQUENCE [LARGE SCALE GENOMIC DNA]</scope>
    <source>
        <strain evidence="9 10">GTZY</strain>
    </source>
</reference>
<dbReference type="InterPro" id="IPR045861">
    <property type="entry name" value="CorA_cytoplasmic_dom"/>
</dbReference>
<dbReference type="RefSeq" id="WP_185896151.1">
    <property type="nucleotide sequence ID" value="NZ_CP060028.1"/>
</dbReference>
<feature type="transmembrane region" description="Helical" evidence="8">
    <location>
        <begin position="314"/>
        <end position="335"/>
    </location>
</feature>
<evidence type="ECO:0000313" key="9">
    <source>
        <dbReference type="EMBL" id="QND80986.1"/>
    </source>
</evidence>
<protein>
    <submittedName>
        <fullName evidence="9">CorA family divalent cation transporter</fullName>
    </submittedName>
</protein>
<keyword evidence="6 8" id="KW-1133">Transmembrane helix</keyword>
<dbReference type="PANTHER" id="PTHR46494:SF1">
    <property type="entry name" value="CORA FAMILY METAL ION TRANSPORTER (EUROFUNG)"/>
    <property type="match status" value="1"/>
</dbReference>
<evidence type="ECO:0000256" key="6">
    <source>
        <dbReference type="ARBA" id="ARBA00022989"/>
    </source>
</evidence>
<dbReference type="SUPFAM" id="SSF143865">
    <property type="entry name" value="CorA soluble domain-like"/>
    <property type="match status" value="1"/>
</dbReference>
<evidence type="ECO:0000256" key="7">
    <source>
        <dbReference type="ARBA" id="ARBA00023136"/>
    </source>
</evidence>
<keyword evidence="10" id="KW-1185">Reference proteome</keyword>
<feature type="transmembrane region" description="Helical" evidence="8">
    <location>
        <begin position="283"/>
        <end position="302"/>
    </location>
</feature>
<dbReference type="InterPro" id="IPR002523">
    <property type="entry name" value="MgTranspt_CorA/ZnTranspt_ZntB"/>
</dbReference>
<evidence type="ECO:0000256" key="8">
    <source>
        <dbReference type="SAM" id="Phobius"/>
    </source>
</evidence>
<evidence type="ECO:0000256" key="4">
    <source>
        <dbReference type="ARBA" id="ARBA00022475"/>
    </source>
</evidence>
<dbReference type="Pfam" id="PF01544">
    <property type="entry name" value="CorA"/>
    <property type="match status" value="1"/>
</dbReference>
<dbReference type="Gene3D" id="3.30.460.20">
    <property type="entry name" value="CorA soluble domain-like"/>
    <property type="match status" value="1"/>
</dbReference>
<evidence type="ECO:0000256" key="5">
    <source>
        <dbReference type="ARBA" id="ARBA00022692"/>
    </source>
</evidence>
<evidence type="ECO:0000256" key="1">
    <source>
        <dbReference type="ARBA" id="ARBA00004651"/>
    </source>
</evidence>
<proteinExistence type="inferred from homology"/>
<evidence type="ECO:0000256" key="2">
    <source>
        <dbReference type="ARBA" id="ARBA00009765"/>
    </source>
</evidence>
<gene>
    <name evidence="9" type="ORF">H4W19_04110</name>
</gene>
<keyword evidence="5 8" id="KW-0812">Transmembrane</keyword>
<evidence type="ECO:0000313" key="10">
    <source>
        <dbReference type="Proteomes" id="UP000515506"/>
    </source>
</evidence>
<evidence type="ECO:0000256" key="3">
    <source>
        <dbReference type="ARBA" id="ARBA00022448"/>
    </source>
</evidence>
<dbReference type="InterPro" id="IPR045863">
    <property type="entry name" value="CorA_TM1_TM2"/>
</dbReference>
<sequence length="341" mass="37209">MDETRTPGADSAMPEAEDRAFNAMLFHTGQDSREIAHVDQALAIDPNADQLLWIDLQSPSQSELAHLAQALSLPAAAITGFLGSDTNPTLETCGPCFWMRVVGVAESASPNFTGTVLTLIAGKNLVVTLHHAPVPFLNTFREGRASRSAVGTLGSGSFVAALLEWHLGTYFEAVARFEGAVERLEVEVLSSNPRNCLQELRDLRKGASRLRRMLAPHRIVFTALSRPDFRPEEDEVTARHFRVLDTHYERAMDMVESARDLVVGSFELFSSQTALSANQTMKVLTFVTVVVGALAVVGGILGMNFEAPFFKTGVIGFTVAVVLMLVLAATSIFWGKRRGWF</sequence>
<keyword evidence="7 8" id="KW-0472">Membrane</keyword>
<accession>A0ABX6REL7</accession>
<dbReference type="EMBL" id="CP060028">
    <property type="protein sequence ID" value="QND80986.1"/>
    <property type="molecule type" value="Genomic_DNA"/>
</dbReference>
<name>A0ABX6REL7_PSEMX</name>
<organism evidence="9 10">
    <name type="scientific">Pseudoxanthomonas mexicana</name>
    <dbReference type="NCBI Taxonomy" id="128785"/>
    <lineage>
        <taxon>Bacteria</taxon>
        <taxon>Pseudomonadati</taxon>
        <taxon>Pseudomonadota</taxon>
        <taxon>Gammaproteobacteria</taxon>
        <taxon>Lysobacterales</taxon>
        <taxon>Lysobacteraceae</taxon>
        <taxon>Pseudoxanthomonas</taxon>
    </lineage>
</organism>
<keyword evidence="3" id="KW-0813">Transport</keyword>
<comment type="subcellular location">
    <subcellularLocation>
        <location evidence="1">Cell membrane</location>
        <topology evidence="1">Multi-pass membrane protein</topology>
    </subcellularLocation>
</comment>
<keyword evidence="4" id="KW-1003">Cell membrane</keyword>
<dbReference type="SUPFAM" id="SSF144083">
    <property type="entry name" value="Magnesium transport protein CorA, transmembrane region"/>
    <property type="match status" value="1"/>
</dbReference>
<comment type="similarity">
    <text evidence="2">Belongs to the CorA metal ion transporter (MIT) (TC 1.A.35) family.</text>
</comment>
<dbReference type="Gene3D" id="1.20.58.340">
    <property type="entry name" value="Magnesium transport protein CorA, transmembrane region"/>
    <property type="match status" value="2"/>
</dbReference>
<dbReference type="Proteomes" id="UP000515506">
    <property type="component" value="Chromosome"/>
</dbReference>